<dbReference type="PANTHER" id="PTHR47797:SF5">
    <property type="entry name" value="CELLOBIOSE DEHYDROGENASE CYTOCHROME DOMAIN-CONTAINING PROTEIN"/>
    <property type="match status" value="1"/>
</dbReference>
<feature type="compositionally biased region" description="Polar residues" evidence="1">
    <location>
        <begin position="619"/>
        <end position="630"/>
    </location>
</feature>
<feature type="compositionally biased region" description="Low complexity" evidence="1">
    <location>
        <begin position="203"/>
        <end position="214"/>
    </location>
</feature>
<gene>
    <name evidence="4" type="ORF">ONZ51_g4927</name>
</gene>
<evidence type="ECO:0000313" key="5">
    <source>
        <dbReference type="Proteomes" id="UP001215151"/>
    </source>
</evidence>
<evidence type="ECO:0000256" key="1">
    <source>
        <dbReference type="SAM" id="MobiDB-lite"/>
    </source>
</evidence>
<feature type="region of interest" description="Disordered" evidence="1">
    <location>
        <begin position="701"/>
        <end position="724"/>
    </location>
</feature>
<feature type="region of interest" description="Disordered" evidence="1">
    <location>
        <begin position="789"/>
        <end position="818"/>
    </location>
</feature>
<keyword evidence="5" id="KW-1185">Reference proteome</keyword>
<dbReference type="InterPro" id="IPR015920">
    <property type="entry name" value="Cellobiose_DH-like_cyt"/>
</dbReference>
<protein>
    <recommendedName>
        <fullName evidence="3">Ribosomal protein mS38 C-terminal domain-containing protein</fullName>
    </recommendedName>
</protein>
<dbReference type="Pfam" id="PF08213">
    <property type="entry name" value="COX24_C"/>
    <property type="match status" value="1"/>
</dbReference>
<feature type="compositionally biased region" description="Polar residues" evidence="1">
    <location>
        <begin position="640"/>
        <end position="655"/>
    </location>
</feature>
<dbReference type="InterPro" id="IPR013177">
    <property type="entry name" value="Ribosomal_mS38_C"/>
</dbReference>
<name>A0AAD7TVZ6_9APHY</name>
<dbReference type="SUPFAM" id="SSF49344">
    <property type="entry name" value="CBD9-like"/>
    <property type="match status" value="1"/>
</dbReference>
<evidence type="ECO:0000259" key="3">
    <source>
        <dbReference type="SMART" id="SM01155"/>
    </source>
</evidence>
<dbReference type="PANTHER" id="PTHR47797">
    <property type="entry name" value="DEHYDROGENASE, PUTATIVE (AFU_ORTHOLOGUE AFUA_8G05805)-RELATED"/>
    <property type="match status" value="1"/>
</dbReference>
<evidence type="ECO:0000256" key="2">
    <source>
        <dbReference type="SAM" id="SignalP"/>
    </source>
</evidence>
<dbReference type="EMBL" id="JAPEVG010000100">
    <property type="protein sequence ID" value="KAJ8483117.1"/>
    <property type="molecule type" value="Genomic_DNA"/>
</dbReference>
<dbReference type="SMART" id="SM01155">
    <property type="entry name" value="DUF1713"/>
    <property type="match status" value="1"/>
</dbReference>
<reference evidence="4" key="1">
    <citation type="submission" date="2022-11" db="EMBL/GenBank/DDBJ databases">
        <title>Genome Sequence of Cubamyces cubensis.</title>
        <authorList>
            <person name="Buettner E."/>
        </authorList>
    </citation>
    <scope>NUCLEOTIDE SEQUENCE</scope>
    <source>
        <strain evidence="4">MPL-01</strain>
    </source>
</reference>
<sequence>MSYKVASVLALSLATLGTPHDTALDMTIGVVLPPDSTPVSDEYIVNLVAPVSYGWTGISMGGQMSNSLLFTMWPYNSNIMLGPRWADDYVLPDPYAGPKITLLPASKVNSTHINAIFRCQNCTAWQGGSLGSGNLDGTAVLAYVASTETGVEDPSDIDSSFQEHNNFDFFGVDLSQSHSSSYSQWVSGGTPTTTPVAPPTSTVPPSTTSSAPGATQTAYGQVYRIPLQPTNAKLIFLTSSVEEQDTLARPFVPRASPVSRYLRPTTASASPRNECRYFDGPRLSYLEDSLQTLLDKLSKKTVGELNGRHVRPGWVKYEWNSTVWNLDDASDYAIFVWRLKSTTPGIESPPVLFVRDPDASLPSPPEYQNPSFYMFRPRPAPSSPQLPATPESSSVASGKSRKRSKATKPQDTVPKFKKEFEKFHNENGVRTIAGSIGPVNNVRMLLKSGYRHVYISRKFAIKNGFIPRDAAPGHYGYSGIVNLGKWPITVGRTRTVHAVYLTEESHFDVVLGRSFVERRQIRFDPVDPTDVVCGDTGEKIDCELVILKDGKGKERQCVDVVRDHAKHRLDALHSSSAMSVLAHLLRPAAGARRAYSAFSKPGGGRFFVPAKHLKDAPSPSKTNVDSSNGDAATPLKDDSASVSSGAAQTSDAPMTSPTFTLSPNYVPVHPHINAQDLKLHQFFSLHRPLLTLSQPPSSLFESHSTPFPATANPAPEATKYGSLEESLEASPEADADAARQLARAMVVNRIGASLAWEETLKRLGLDVTTGRAEEVSMAEAEFEMYMDSTKRKRRKKMKKHKLKKRRRLNRAQRMKIGR</sequence>
<dbReference type="AlphaFoldDB" id="A0AAD7TVZ6"/>
<feature type="domain" description="Ribosomal protein mS38 C-terminal" evidence="3">
    <location>
        <begin position="785"/>
        <end position="818"/>
    </location>
</feature>
<dbReference type="Proteomes" id="UP001215151">
    <property type="component" value="Unassembled WGS sequence"/>
</dbReference>
<feature type="region of interest" description="Disordered" evidence="1">
    <location>
        <begin position="370"/>
        <end position="416"/>
    </location>
</feature>
<organism evidence="4 5">
    <name type="scientific">Trametes cubensis</name>
    <dbReference type="NCBI Taxonomy" id="1111947"/>
    <lineage>
        <taxon>Eukaryota</taxon>
        <taxon>Fungi</taxon>
        <taxon>Dikarya</taxon>
        <taxon>Basidiomycota</taxon>
        <taxon>Agaricomycotina</taxon>
        <taxon>Agaricomycetes</taxon>
        <taxon>Polyporales</taxon>
        <taxon>Polyporaceae</taxon>
        <taxon>Trametes</taxon>
    </lineage>
</organism>
<dbReference type="CDD" id="cd09630">
    <property type="entry name" value="CDH_like_cytochrome"/>
    <property type="match status" value="1"/>
</dbReference>
<feature type="chain" id="PRO_5042131706" description="Ribosomal protein mS38 C-terminal domain-containing protein" evidence="2">
    <location>
        <begin position="18"/>
        <end position="818"/>
    </location>
</feature>
<dbReference type="Pfam" id="PF16010">
    <property type="entry name" value="CDH-cyt"/>
    <property type="match status" value="1"/>
</dbReference>
<feature type="compositionally biased region" description="Low complexity" evidence="1">
    <location>
        <begin position="183"/>
        <end position="195"/>
    </location>
</feature>
<feature type="compositionally biased region" description="Basic residues" evidence="1">
    <location>
        <begin position="790"/>
        <end position="818"/>
    </location>
</feature>
<evidence type="ECO:0000313" key="4">
    <source>
        <dbReference type="EMBL" id="KAJ8483117.1"/>
    </source>
</evidence>
<feature type="signal peptide" evidence="2">
    <location>
        <begin position="1"/>
        <end position="17"/>
    </location>
</feature>
<dbReference type="Gene3D" id="2.60.40.1210">
    <property type="entry name" value="Cellobiose dehydrogenase, cytochrome domain"/>
    <property type="match status" value="1"/>
</dbReference>
<accession>A0AAD7TVZ6</accession>
<feature type="region of interest" description="Disordered" evidence="1">
    <location>
        <begin position="183"/>
        <end position="214"/>
    </location>
</feature>
<feature type="region of interest" description="Disordered" evidence="1">
    <location>
        <begin position="609"/>
        <end position="655"/>
    </location>
</feature>
<proteinExistence type="predicted"/>
<keyword evidence="2" id="KW-0732">Signal</keyword>
<feature type="compositionally biased region" description="Polar residues" evidence="1">
    <location>
        <begin position="385"/>
        <end position="397"/>
    </location>
</feature>
<comment type="caution">
    <text evidence="4">The sequence shown here is derived from an EMBL/GenBank/DDBJ whole genome shotgun (WGS) entry which is preliminary data.</text>
</comment>